<feature type="transmembrane region" description="Helical" evidence="7">
    <location>
        <begin position="474"/>
        <end position="494"/>
    </location>
</feature>
<feature type="transmembrane region" description="Helical" evidence="7">
    <location>
        <begin position="197"/>
        <end position="220"/>
    </location>
</feature>
<feature type="transmembrane region" description="Helical" evidence="7">
    <location>
        <begin position="266"/>
        <end position="288"/>
    </location>
</feature>
<name>A0A0D2BEX0_9EURO</name>
<evidence type="ECO:0000256" key="2">
    <source>
        <dbReference type="ARBA" id="ARBA00022448"/>
    </source>
</evidence>
<keyword evidence="5 7" id="KW-0472">Membrane</keyword>
<evidence type="ECO:0000256" key="4">
    <source>
        <dbReference type="ARBA" id="ARBA00022989"/>
    </source>
</evidence>
<keyword evidence="3 7" id="KW-0812">Transmembrane</keyword>
<keyword evidence="4 7" id="KW-1133">Transmembrane helix</keyword>
<evidence type="ECO:0000256" key="6">
    <source>
        <dbReference type="SAM" id="MobiDB-lite"/>
    </source>
</evidence>
<dbReference type="InterPro" id="IPR010573">
    <property type="entry name" value="MFS_Str1/Tri12-like"/>
</dbReference>
<evidence type="ECO:0000256" key="5">
    <source>
        <dbReference type="ARBA" id="ARBA00023136"/>
    </source>
</evidence>
<feature type="transmembrane region" description="Helical" evidence="7">
    <location>
        <begin position="115"/>
        <end position="131"/>
    </location>
</feature>
<dbReference type="PANTHER" id="PTHR23501:SF195">
    <property type="entry name" value="PEP5"/>
    <property type="match status" value="1"/>
</dbReference>
<evidence type="ECO:0000256" key="1">
    <source>
        <dbReference type="ARBA" id="ARBA00004141"/>
    </source>
</evidence>
<dbReference type="AlphaFoldDB" id="A0A0D2BEX0"/>
<dbReference type="Proteomes" id="UP000053342">
    <property type="component" value="Unassembled WGS sequence"/>
</dbReference>
<keyword evidence="9" id="KW-1185">Reference proteome</keyword>
<dbReference type="VEuPathDB" id="FungiDB:PV06_11687"/>
<feature type="transmembrane region" description="Helical" evidence="7">
    <location>
        <begin position="300"/>
        <end position="323"/>
    </location>
</feature>
<dbReference type="GO" id="GO:0012505">
    <property type="term" value="C:endomembrane system"/>
    <property type="evidence" value="ECO:0007669"/>
    <property type="project" value="UniProtKB-SubCell"/>
</dbReference>
<gene>
    <name evidence="8" type="ORF">PV06_11687</name>
</gene>
<organism evidence="8 9">
    <name type="scientific">Exophiala oligosperma</name>
    <dbReference type="NCBI Taxonomy" id="215243"/>
    <lineage>
        <taxon>Eukaryota</taxon>
        <taxon>Fungi</taxon>
        <taxon>Dikarya</taxon>
        <taxon>Ascomycota</taxon>
        <taxon>Pezizomycotina</taxon>
        <taxon>Eurotiomycetes</taxon>
        <taxon>Chaetothyriomycetidae</taxon>
        <taxon>Chaetothyriales</taxon>
        <taxon>Herpotrichiellaceae</taxon>
        <taxon>Exophiala</taxon>
    </lineage>
</organism>
<dbReference type="GO" id="GO:0022857">
    <property type="term" value="F:transmembrane transporter activity"/>
    <property type="evidence" value="ECO:0007669"/>
    <property type="project" value="InterPro"/>
</dbReference>
<dbReference type="PANTHER" id="PTHR23501">
    <property type="entry name" value="MAJOR FACILITATOR SUPERFAMILY"/>
    <property type="match status" value="1"/>
</dbReference>
<dbReference type="Gene3D" id="1.20.1250.20">
    <property type="entry name" value="MFS general substrate transporter like domains"/>
    <property type="match status" value="1"/>
</dbReference>
<dbReference type="Pfam" id="PF06609">
    <property type="entry name" value="TRI12"/>
    <property type="match status" value="1"/>
</dbReference>
<dbReference type="RefSeq" id="XP_016256228.1">
    <property type="nucleotide sequence ID" value="XM_016413398.1"/>
</dbReference>
<dbReference type="HOGENOM" id="CLU_000960_25_1_1"/>
<accession>A0A0D2BEX0</accession>
<dbReference type="GeneID" id="27363761"/>
<evidence type="ECO:0000256" key="3">
    <source>
        <dbReference type="ARBA" id="ARBA00022692"/>
    </source>
</evidence>
<sequence length="525" mass="56398">MDSHHAEDDIVGYTAPGVAPEPQSTNDEKTAVSIKGQHLEEAPISQNNLVYDDDFEEPEIHLVALQGPPAVLSYIGTDLNGTKTQTWVPNALTLMQAVLGPVFASALDTFQARKTLLVGSCIVSFIGSVIAPGSGNIYRLIVAQILIGVGLRSIRAPWILCFYEVQHGRWLAPPKRQTRLDHLSFWQKLRHLDLPGFALLTSGLTVFLVGANLGGGLYTWRNVHTLATLIIGIVVLIAFGIYEWKGTRTGILHHDLFRGGKARGRSFGILVALIFIEGILLFAFIIFYPVMSSSLFETDPFIVVARAMPYWVAGLFATVVWGYTSTRLQMVREPLFLGFLLYTAGAVGLATVQPNQSTNQLVMALRSFLLSPAFSCLLHGLIATAVTTSSRAIAAAIFTAIYAAAFDAGIAKKLPGYVAKAAGVAGLPASSIPAFVEALASSETGKLANIPGVSPAIIAQGVAALKHAFADSLWIVYIIATPSGALACTGCLFLGDMRKTMNYHVDAPVEELHAKHHHEELNKAA</sequence>
<dbReference type="OrthoDB" id="2587356at2759"/>
<dbReference type="GO" id="GO:0005886">
    <property type="term" value="C:plasma membrane"/>
    <property type="evidence" value="ECO:0007669"/>
    <property type="project" value="TreeGrafter"/>
</dbReference>
<protein>
    <recommendedName>
        <fullName evidence="10">Major facilitator superfamily (MFS) profile domain-containing protein</fullName>
    </recommendedName>
</protein>
<dbReference type="SUPFAM" id="SSF103473">
    <property type="entry name" value="MFS general substrate transporter"/>
    <property type="match status" value="1"/>
</dbReference>
<dbReference type="InterPro" id="IPR036259">
    <property type="entry name" value="MFS_trans_sf"/>
</dbReference>
<feature type="region of interest" description="Disordered" evidence="6">
    <location>
        <begin position="1"/>
        <end position="28"/>
    </location>
</feature>
<feature type="transmembrane region" description="Helical" evidence="7">
    <location>
        <begin position="364"/>
        <end position="386"/>
    </location>
</feature>
<evidence type="ECO:0000313" key="8">
    <source>
        <dbReference type="EMBL" id="KIW36012.1"/>
    </source>
</evidence>
<feature type="transmembrane region" description="Helical" evidence="7">
    <location>
        <begin position="393"/>
        <end position="411"/>
    </location>
</feature>
<keyword evidence="2" id="KW-0813">Transport</keyword>
<evidence type="ECO:0000313" key="9">
    <source>
        <dbReference type="Proteomes" id="UP000053342"/>
    </source>
</evidence>
<feature type="transmembrane region" description="Helical" evidence="7">
    <location>
        <begin position="226"/>
        <end position="245"/>
    </location>
</feature>
<evidence type="ECO:0008006" key="10">
    <source>
        <dbReference type="Google" id="ProtNLM"/>
    </source>
</evidence>
<reference evidence="8 9" key="1">
    <citation type="submission" date="2015-01" db="EMBL/GenBank/DDBJ databases">
        <title>The Genome Sequence of Exophiala oligosperma CBS72588.</title>
        <authorList>
            <consortium name="The Broad Institute Genomics Platform"/>
            <person name="Cuomo C."/>
            <person name="de Hoog S."/>
            <person name="Gorbushina A."/>
            <person name="Stielow B."/>
            <person name="Teixiera M."/>
            <person name="Abouelleil A."/>
            <person name="Chapman S.B."/>
            <person name="Priest M."/>
            <person name="Young S.K."/>
            <person name="Wortman J."/>
            <person name="Nusbaum C."/>
            <person name="Birren B."/>
        </authorList>
    </citation>
    <scope>NUCLEOTIDE SEQUENCE [LARGE SCALE GENOMIC DNA]</scope>
    <source>
        <strain evidence="8 9">CBS 72588</strain>
    </source>
</reference>
<dbReference type="EMBL" id="KN847382">
    <property type="protein sequence ID" value="KIW36012.1"/>
    <property type="molecule type" value="Genomic_DNA"/>
</dbReference>
<evidence type="ECO:0000256" key="7">
    <source>
        <dbReference type="SAM" id="Phobius"/>
    </source>
</evidence>
<comment type="subcellular location">
    <subcellularLocation>
        <location evidence="1">Membrane</location>
        <topology evidence="1">Multi-pass membrane protein</topology>
    </subcellularLocation>
</comment>
<feature type="transmembrane region" description="Helical" evidence="7">
    <location>
        <begin position="335"/>
        <end position="352"/>
    </location>
</feature>
<proteinExistence type="predicted"/>